<dbReference type="Pfam" id="PF10067">
    <property type="entry name" value="DUF2306"/>
    <property type="match status" value="1"/>
</dbReference>
<reference evidence="2 3" key="1">
    <citation type="submission" date="2019-01" db="EMBL/GenBank/DDBJ databases">
        <title>Pseudolysobacter antarctica gen. nov., sp. nov., isolated from Fildes Peninsula, Antarctica.</title>
        <authorList>
            <person name="Wei Z."/>
            <person name="Peng F."/>
        </authorList>
    </citation>
    <scope>NUCLEOTIDE SEQUENCE [LARGE SCALE GENOMIC DNA]</scope>
    <source>
        <strain evidence="2 3">AQ6-296</strain>
    </source>
</reference>
<feature type="transmembrane region" description="Helical" evidence="1">
    <location>
        <begin position="122"/>
        <end position="139"/>
    </location>
</feature>
<feature type="transmembrane region" description="Helical" evidence="1">
    <location>
        <begin position="256"/>
        <end position="280"/>
    </location>
</feature>
<evidence type="ECO:0000313" key="2">
    <source>
        <dbReference type="EMBL" id="QBB72013.1"/>
    </source>
</evidence>
<dbReference type="AlphaFoldDB" id="A0A411HNF3"/>
<feature type="transmembrane region" description="Helical" evidence="1">
    <location>
        <begin position="151"/>
        <end position="172"/>
    </location>
</feature>
<gene>
    <name evidence="2" type="ORF">ELE36_17490</name>
</gene>
<keyword evidence="1" id="KW-0812">Transmembrane</keyword>
<feature type="transmembrane region" description="Helical" evidence="1">
    <location>
        <begin position="184"/>
        <end position="205"/>
    </location>
</feature>
<dbReference type="OrthoDB" id="8759010at2"/>
<proteinExistence type="predicted"/>
<name>A0A411HNF3_9GAMM</name>
<dbReference type="EMBL" id="CP035704">
    <property type="protein sequence ID" value="QBB72013.1"/>
    <property type="molecule type" value="Genomic_DNA"/>
</dbReference>
<sequence>MTNQRLDIPATTAINGKKHTAQTFASIALKAAVVFWFVVAAIGQLMFVYYLLFLYGAAAARGDWLVLNKVMPHGYIPGDSAGNFAIVMHIFLAVIIVIGGLIQLIPMVRQRAPALHRWNGRVFLLAVCTTSLAGLYMLWIRGSVGDLPQHLGSTFGALLIWLCAIMALRHALARQLVVHRRWALRLYLVANAVWFYRIGLMFWILLNHGPAGFDPDTFTGPTLSVLSFAQTLLPLAVLEVYFAVQRRDNAVVRIAFAAGLFVLTVAMGVGIFGALMGMWLPKM</sequence>
<accession>A0A411HNF3</accession>
<keyword evidence="1" id="KW-1133">Transmembrane helix</keyword>
<keyword evidence="1" id="KW-0472">Membrane</keyword>
<dbReference type="KEGG" id="xbc:ELE36_17490"/>
<protein>
    <submittedName>
        <fullName evidence="2">DUF2306 domain-containing protein</fullName>
    </submittedName>
</protein>
<evidence type="ECO:0000256" key="1">
    <source>
        <dbReference type="SAM" id="Phobius"/>
    </source>
</evidence>
<evidence type="ECO:0000313" key="3">
    <source>
        <dbReference type="Proteomes" id="UP000291562"/>
    </source>
</evidence>
<feature type="transmembrane region" description="Helical" evidence="1">
    <location>
        <begin position="225"/>
        <end position="244"/>
    </location>
</feature>
<dbReference type="RefSeq" id="WP_129835579.1">
    <property type="nucleotide sequence ID" value="NZ_CP035704.1"/>
</dbReference>
<feature type="transmembrane region" description="Helical" evidence="1">
    <location>
        <begin position="80"/>
        <end position="102"/>
    </location>
</feature>
<organism evidence="2 3">
    <name type="scientific">Pseudolysobacter antarcticus</name>
    <dbReference type="NCBI Taxonomy" id="2511995"/>
    <lineage>
        <taxon>Bacteria</taxon>
        <taxon>Pseudomonadati</taxon>
        <taxon>Pseudomonadota</taxon>
        <taxon>Gammaproteobacteria</taxon>
        <taxon>Lysobacterales</taxon>
        <taxon>Rhodanobacteraceae</taxon>
        <taxon>Pseudolysobacter</taxon>
    </lineage>
</organism>
<feature type="transmembrane region" description="Helical" evidence="1">
    <location>
        <begin position="27"/>
        <end position="60"/>
    </location>
</feature>
<dbReference type="InterPro" id="IPR018750">
    <property type="entry name" value="DUF2306_membrane"/>
</dbReference>
<keyword evidence="3" id="KW-1185">Reference proteome</keyword>
<dbReference type="Proteomes" id="UP000291562">
    <property type="component" value="Chromosome"/>
</dbReference>